<dbReference type="Gene3D" id="3.30.450.20">
    <property type="entry name" value="PAS domain"/>
    <property type="match status" value="2"/>
</dbReference>
<evidence type="ECO:0000256" key="2">
    <source>
        <dbReference type="ARBA" id="ARBA00022475"/>
    </source>
</evidence>
<evidence type="ECO:0000256" key="6">
    <source>
        <dbReference type="ARBA" id="ARBA00023136"/>
    </source>
</evidence>
<evidence type="ECO:0000259" key="12">
    <source>
        <dbReference type="PROSITE" id="PS50111"/>
    </source>
</evidence>
<dbReference type="GO" id="GO:0005886">
    <property type="term" value="C:plasma membrane"/>
    <property type="evidence" value="ECO:0007669"/>
    <property type="project" value="UniProtKB-SubCell"/>
</dbReference>
<dbReference type="InterPro" id="IPR004089">
    <property type="entry name" value="MCPsignal_dom"/>
</dbReference>
<evidence type="ECO:0000256" key="4">
    <source>
        <dbReference type="ARBA" id="ARBA00022692"/>
    </source>
</evidence>
<dbReference type="KEGG" id="chrm:FYK34_10660"/>
<feature type="coiled-coil region" evidence="10">
    <location>
        <begin position="368"/>
        <end position="398"/>
    </location>
</feature>
<dbReference type="SUPFAM" id="SSF58104">
    <property type="entry name" value="Methyl-accepting chemotaxis protein (MCP) signaling domain"/>
    <property type="match status" value="1"/>
</dbReference>
<accession>A0A5C1DH06</accession>
<dbReference type="PRINTS" id="PR00260">
    <property type="entry name" value="CHEMTRNSDUCR"/>
</dbReference>
<comment type="similarity">
    <text evidence="8">Belongs to the methyl-accepting chemotaxis (MCP) protein family.</text>
</comment>
<dbReference type="Pfam" id="PF00672">
    <property type="entry name" value="HAMP"/>
    <property type="match status" value="1"/>
</dbReference>
<evidence type="ECO:0000256" key="3">
    <source>
        <dbReference type="ARBA" id="ARBA00022500"/>
    </source>
</evidence>
<evidence type="ECO:0000256" key="11">
    <source>
        <dbReference type="SAM" id="Phobius"/>
    </source>
</evidence>
<keyword evidence="2" id="KW-1003">Cell membrane</keyword>
<evidence type="ECO:0000259" key="13">
    <source>
        <dbReference type="PROSITE" id="PS50885"/>
    </source>
</evidence>
<keyword evidence="3" id="KW-0145">Chemotaxis</keyword>
<comment type="subcellular location">
    <subcellularLocation>
        <location evidence="1">Cell membrane</location>
        <topology evidence="1">Multi-pass membrane protein</topology>
    </subcellularLocation>
</comment>
<keyword evidence="5 11" id="KW-1133">Transmembrane helix</keyword>
<dbReference type="Proteomes" id="UP000322079">
    <property type="component" value="Chromosome"/>
</dbReference>
<dbReference type="GO" id="GO:0007165">
    <property type="term" value="P:signal transduction"/>
    <property type="evidence" value="ECO:0007669"/>
    <property type="project" value="UniProtKB-KW"/>
</dbReference>
<dbReference type="CDD" id="cd12912">
    <property type="entry name" value="PDC2_MCP_like"/>
    <property type="match status" value="1"/>
</dbReference>
<dbReference type="SMART" id="SM00304">
    <property type="entry name" value="HAMP"/>
    <property type="match status" value="2"/>
</dbReference>
<dbReference type="InterPro" id="IPR003660">
    <property type="entry name" value="HAMP_dom"/>
</dbReference>
<keyword evidence="10" id="KW-0175">Coiled coil</keyword>
<feature type="domain" description="HAMP" evidence="13">
    <location>
        <begin position="297"/>
        <end position="351"/>
    </location>
</feature>
<dbReference type="Pfam" id="PF00015">
    <property type="entry name" value="MCPsignal"/>
    <property type="match status" value="1"/>
</dbReference>
<sequence length="629" mass="68136">MKIAHKAGLISALVLAATLSTLSWLQYLSVADSVRSGKEQEIAQSSEVLSEQIANWLNGKLGQIQLMSEMIDAGFSPERIQEVFLLPSLKSGFKLIFGGLETDGKKISNDSSWNPPPDWDARKRPWYPLAKAASGATLTEPYADSATGEILISVVAKMTDKGVFKGAFGGDLSLKTVSEALNTATFNGAGYAFLLTSDGKIISHPDAKLNGKSVAELFGGTAPALNDQVQEIEANGRRLMVVFHPLGSLQQAKWLVGVVLDEDKVMASARQIGWRGFWGAVIGVVLSMVILSTLMQQILRRPLQQLKHSLTELNSGNGDLTRRIDESSKDEFGEVARELNRFIAYLQQLIGDIRQISLRVHQGTEQSANEARLSNDEASQLRQELEQLVASIGQMAEAAGEMTSNAGAVAAAARQAHEETGSRVALVSQSGQTIRRLADTLDETSHSMNELAEFSKNIESIVRVITGVAEQTNLLALNAAIEAARAGEMGRGFAVVADEVRKLASQTQQATQEIRGMIDQLQRGVSAARQKMDESRECASGTVKDAEQISEMLVRIQDVISDINARNGDIADAVGRQSQMTREINDSAGNIRHIGQRVSDAAQVQLQHCSDTAADVAEQDKMIARFRLE</sequence>
<dbReference type="CDD" id="cd11386">
    <property type="entry name" value="MCP_signal"/>
    <property type="match status" value="1"/>
</dbReference>
<dbReference type="PANTHER" id="PTHR32089:SF117">
    <property type="entry name" value="METHYL ACCEPTING SENSORY TRANSDUCER WITH CACHE_1 SMALL MOLECULE BINDING DOMAIN"/>
    <property type="match status" value="1"/>
</dbReference>
<dbReference type="AlphaFoldDB" id="A0A5C1DH06"/>
<keyword evidence="4 11" id="KW-0812">Transmembrane</keyword>
<evidence type="ECO:0000256" key="5">
    <source>
        <dbReference type="ARBA" id="ARBA00022989"/>
    </source>
</evidence>
<evidence type="ECO:0000256" key="7">
    <source>
        <dbReference type="ARBA" id="ARBA00023224"/>
    </source>
</evidence>
<dbReference type="PANTHER" id="PTHR32089">
    <property type="entry name" value="METHYL-ACCEPTING CHEMOTAXIS PROTEIN MCPB"/>
    <property type="match status" value="1"/>
</dbReference>
<dbReference type="PROSITE" id="PS50885">
    <property type="entry name" value="HAMP"/>
    <property type="match status" value="1"/>
</dbReference>
<dbReference type="SMART" id="SM00283">
    <property type="entry name" value="MA"/>
    <property type="match status" value="1"/>
</dbReference>
<dbReference type="Gene3D" id="1.10.287.950">
    <property type="entry name" value="Methyl-accepting chemotaxis protein"/>
    <property type="match status" value="1"/>
</dbReference>
<dbReference type="CDD" id="cd12913">
    <property type="entry name" value="PDC1_MCP_like"/>
    <property type="match status" value="1"/>
</dbReference>
<dbReference type="InterPro" id="IPR004090">
    <property type="entry name" value="Chemotax_Me-accpt_rcpt"/>
</dbReference>
<feature type="transmembrane region" description="Helical" evidence="11">
    <location>
        <begin position="276"/>
        <end position="295"/>
    </location>
</feature>
<reference evidence="14 15" key="1">
    <citation type="submission" date="2019-08" db="EMBL/GenBank/DDBJ databases">
        <title>Chromobacterium paludis, a novel bacterium isolated from a Maryland marsh pond.</title>
        <authorList>
            <person name="Blackburn M.B."/>
            <person name="Gundersen-Rindal D.E."/>
        </authorList>
    </citation>
    <scope>NUCLEOTIDE SEQUENCE [LARGE SCALE GENOMIC DNA]</scope>
    <source>
        <strain evidence="15">IIBBL 257-1</strain>
    </source>
</reference>
<evidence type="ECO:0000313" key="14">
    <source>
        <dbReference type="EMBL" id="QEL55986.1"/>
    </source>
</evidence>
<organism evidence="14 15">
    <name type="scientific">Chromobacterium paludis</name>
    <dbReference type="NCBI Taxonomy" id="2605945"/>
    <lineage>
        <taxon>Bacteria</taxon>
        <taxon>Pseudomonadati</taxon>
        <taxon>Pseudomonadota</taxon>
        <taxon>Betaproteobacteria</taxon>
        <taxon>Neisseriales</taxon>
        <taxon>Chromobacteriaceae</taxon>
        <taxon>Chromobacterium</taxon>
    </lineage>
</organism>
<evidence type="ECO:0000256" key="1">
    <source>
        <dbReference type="ARBA" id="ARBA00004651"/>
    </source>
</evidence>
<proteinExistence type="inferred from homology"/>
<dbReference type="GO" id="GO:0004888">
    <property type="term" value="F:transmembrane signaling receptor activity"/>
    <property type="evidence" value="ECO:0007669"/>
    <property type="project" value="InterPro"/>
</dbReference>
<dbReference type="Pfam" id="PF02743">
    <property type="entry name" value="dCache_1"/>
    <property type="match status" value="1"/>
</dbReference>
<dbReference type="InterPro" id="IPR029151">
    <property type="entry name" value="Sensor-like_sf"/>
</dbReference>
<evidence type="ECO:0000256" key="10">
    <source>
        <dbReference type="SAM" id="Coils"/>
    </source>
</evidence>
<feature type="domain" description="Methyl-accepting transducer" evidence="12">
    <location>
        <begin position="356"/>
        <end position="592"/>
    </location>
</feature>
<dbReference type="RefSeq" id="WP_149296341.1">
    <property type="nucleotide sequence ID" value="NZ_CP043473.1"/>
</dbReference>
<dbReference type="PROSITE" id="PS50111">
    <property type="entry name" value="CHEMOTAXIS_TRANSDUC_2"/>
    <property type="match status" value="1"/>
</dbReference>
<keyword evidence="15" id="KW-1185">Reference proteome</keyword>
<dbReference type="SUPFAM" id="SSF103190">
    <property type="entry name" value="Sensory domain-like"/>
    <property type="match status" value="1"/>
</dbReference>
<dbReference type="InterPro" id="IPR033479">
    <property type="entry name" value="dCache_1"/>
</dbReference>
<dbReference type="EMBL" id="CP043473">
    <property type="protein sequence ID" value="QEL55986.1"/>
    <property type="molecule type" value="Genomic_DNA"/>
</dbReference>
<protein>
    <submittedName>
        <fullName evidence="14">Methyl-accepting chemotaxis protein</fullName>
    </submittedName>
</protein>
<dbReference type="FunFam" id="1.10.287.950:FF:000001">
    <property type="entry name" value="Methyl-accepting chemotaxis sensory transducer"/>
    <property type="match status" value="1"/>
</dbReference>
<dbReference type="GO" id="GO:0006935">
    <property type="term" value="P:chemotaxis"/>
    <property type="evidence" value="ECO:0007669"/>
    <property type="project" value="UniProtKB-KW"/>
</dbReference>
<name>A0A5C1DH06_9NEIS</name>
<keyword evidence="7 9" id="KW-0807">Transducer</keyword>
<gene>
    <name evidence="14" type="ORF">FYK34_10660</name>
</gene>
<evidence type="ECO:0000256" key="8">
    <source>
        <dbReference type="ARBA" id="ARBA00029447"/>
    </source>
</evidence>
<evidence type="ECO:0000256" key="9">
    <source>
        <dbReference type="PROSITE-ProRule" id="PRU00284"/>
    </source>
</evidence>
<dbReference type="CDD" id="cd06225">
    <property type="entry name" value="HAMP"/>
    <property type="match status" value="1"/>
</dbReference>
<evidence type="ECO:0000313" key="15">
    <source>
        <dbReference type="Proteomes" id="UP000322079"/>
    </source>
</evidence>
<keyword evidence="6 11" id="KW-0472">Membrane</keyword>